<protein>
    <recommendedName>
        <fullName evidence="4">Transmembrane protein</fullName>
    </recommendedName>
</protein>
<evidence type="ECO:0008006" key="4">
    <source>
        <dbReference type="Google" id="ProtNLM"/>
    </source>
</evidence>
<organism evidence="2 3">
    <name type="scientific">Phytophthora sojae (strain P6497)</name>
    <name type="common">Soybean stem and root rot agent</name>
    <name type="synonym">Phytophthora megasperma f. sp. glycines</name>
    <dbReference type="NCBI Taxonomy" id="1094619"/>
    <lineage>
        <taxon>Eukaryota</taxon>
        <taxon>Sar</taxon>
        <taxon>Stramenopiles</taxon>
        <taxon>Oomycota</taxon>
        <taxon>Peronosporomycetes</taxon>
        <taxon>Peronosporales</taxon>
        <taxon>Peronosporaceae</taxon>
        <taxon>Phytophthora</taxon>
    </lineage>
</organism>
<keyword evidence="3" id="KW-1185">Reference proteome</keyword>
<evidence type="ECO:0000313" key="3">
    <source>
        <dbReference type="Proteomes" id="UP000002640"/>
    </source>
</evidence>
<feature type="transmembrane region" description="Helical" evidence="1">
    <location>
        <begin position="130"/>
        <end position="152"/>
    </location>
</feature>
<keyword evidence="1" id="KW-0812">Transmembrane</keyword>
<accession>G4Z5J3</accession>
<keyword evidence="1" id="KW-1133">Transmembrane helix</keyword>
<dbReference type="OMA" id="RCWACST"/>
<dbReference type="GeneID" id="20657071"/>
<dbReference type="EMBL" id="JH159153">
    <property type="protein sequence ID" value="EGZ21671.1"/>
    <property type="molecule type" value="Genomic_DNA"/>
</dbReference>
<dbReference type="AlphaFoldDB" id="G4Z5J3"/>
<dbReference type="InParanoid" id="G4Z5J3"/>
<gene>
    <name evidence="2" type="ORF">PHYSODRAFT_494495</name>
</gene>
<evidence type="ECO:0000256" key="1">
    <source>
        <dbReference type="SAM" id="Phobius"/>
    </source>
</evidence>
<dbReference type="RefSeq" id="XP_009524388.1">
    <property type="nucleotide sequence ID" value="XM_009526093.1"/>
</dbReference>
<sequence length="183" mass="20270">MVESSSCSRRLYPDFEAPADPRYSAAYPVANAPPMSSAESERWPLTAAAPAVYAQQGSYNAYYVPPSYGEPPVENRHRHHHQHHHRHRGCNYQGFVCSTLRLALFHVINAVLGTVAFIAVITGVHLSIGLIPLCCVGLVLFRGVVVLVQWLATLDVKLSNYSWRTSRLCRCWACSTSRPSSSS</sequence>
<proteinExistence type="predicted"/>
<keyword evidence="1" id="KW-0472">Membrane</keyword>
<evidence type="ECO:0000313" key="2">
    <source>
        <dbReference type="EMBL" id="EGZ21671.1"/>
    </source>
</evidence>
<dbReference type="Proteomes" id="UP000002640">
    <property type="component" value="Unassembled WGS sequence"/>
</dbReference>
<dbReference type="KEGG" id="psoj:PHYSODRAFT_494495"/>
<feature type="transmembrane region" description="Helical" evidence="1">
    <location>
        <begin position="102"/>
        <end position="124"/>
    </location>
</feature>
<reference evidence="2 3" key="1">
    <citation type="journal article" date="2006" name="Science">
        <title>Phytophthora genome sequences uncover evolutionary origins and mechanisms of pathogenesis.</title>
        <authorList>
            <person name="Tyler B.M."/>
            <person name="Tripathy S."/>
            <person name="Zhang X."/>
            <person name="Dehal P."/>
            <person name="Jiang R.H."/>
            <person name="Aerts A."/>
            <person name="Arredondo F.D."/>
            <person name="Baxter L."/>
            <person name="Bensasson D."/>
            <person name="Beynon J.L."/>
            <person name="Chapman J."/>
            <person name="Damasceno C.M."/>
            <person name="Dorrance A.E."/>
            <person name="Dou D."/>
            <person name="Dickerman A.W."/>
            <person name="Dubchak I.L."/>
            <person name="Garbelotto M."/>
            <person name="Gijzen M."/>
            <person name="Gordon S.G."/>
            <person name="Govers F."/>
            <person name="Grunwald N.J."/>
            <person name="Huang W."/>
            <person name="Ivors K.L."/>
            <person name="Jones R.W."/>
            <person name="Kamoun S."/>
            <person name="Krampis K."/>
            <person name="Lamour K.H."/>
            <person name="Lee M.K."/>
            <person name="McDonald W.H."/>
            <person name="Medina M."/>
            <person name="Meijer H.J."/>
            <person name="Nordberg E.K."/>
            <person name="Maclean D.J."/>
            <person name="Ospina-Giraldo M.D."/>
            <person name="Morris P.F."/>
            <person name="Phuntumart V."/>
            <person name="Putnam N.H."/>
            <person name="Rash S."/>
            <person name="Rose J.K."/>
            <person name="Sakihama Y."/>
            <person name="Salamov A.A."/>
            <person name="Savidor A."/>
            <person name="Scheuring C.F."/>
            <person name="Smith B.M."/>
            <person name="Sobral B.W."/>
            <person name="Terry A."/>
            <person name="Torto-Alalibo T.A."/>
            <person name="Win J."/>
            <person name="Xu Z."/>
            <person name="Zhang H."/>
            <person name="Grigoriev I.V."/>
            <person name="Rokhsar D.S."/>
            <person name="Boore J.L."/>
        </authorList>
    </citation>
    <scope>NUCLEOTIDE SEQUENCE [LARGE SCALE GENOMIC DNA]</scope>
    <source>
        <strain evidence="2 3">P6497</strain>
    </source>
</reference>
<name>G4Z5J3_PHYSP</name>